<evidence type="ECO:0000256" key="2">
    <source>
        <dbReference type="ARBA" id="ARBA00025783"/>
    </source>
</evidence>
<comment type="catalytic activity">
    <reaction evidence="4">
        <text>a 5'-end (N(7)-methyl 5'-triphosphoguanosine)-ribonucleoside in snoRNA + S-adenosyl-L-methionine = a 5'-end (N(2),N(7)-dimethyl 5'-triphosphoguanosine)-ribonucleoside in snoRNA + S-adenosyl-L-homocysteine + H(+)</text>
        <dbReference type="Rhea" id="RHEA:78475"/>
        <dbReference type="Rhea" id="RHEA-COMP:19086"/>
        <dbReference type="Rhea" id="RHEA-COMP:19088"/>
        <dbReference type="ChEBI" id="CHEBI:15378"/>
        <dbReference type="ChEBI" id="CHEBI:57856"/>
        <dbReference type="ChEBI" id="CHEBI:59789"/>
        <dbReference type="ChEBI" id="CHEBI:156461"/>
        <dbReference type="ChEBI" id="CHEBI:172880"/>
    </reaction>
    <physiologicalReaction direction="left-to-right" evidence="4">
        <dbReference type="Rhea" id="RHEA:78476"/>
    </physiologicalReaction>
</comment>
<accession>A0ABN8MTB5</accession>
<feature type="compositionally biased region" description="Polar residues" evidence="8">
    <location>
        <begin position="669"/>
        <end position="678"/>
    </location>
</feature>
<comment type="catalytic activity">
    <reaction evidence="5">
        <text>a 5'-end (N(2),N(7)-dimethyl 5'-triphosphoguanosine)-ribonucleoside in snRNA + S-adenosyl-L-methionine = a 5'-end (N(2),N(2),N(7)-trimethyl 5'-triphosphoguanosine)-ribonucleoside in snRNA + S-adenosyl-L-homocysteine + H(+)</text>
        <dbReference type="Rhea" id="RHEA:78479"/>
        <dbReference type="Rhea" id="RHEA-COMP:19087"/>
        <dbReference type="Rhea" id="RHEA-COMP:19089"/>
        <dbReference type="ChEBI" id="CHEBI:15378"/>
        <dbReference type="ChEBI" id="CHEBI:57856"/>
        <dbReference type="ChEBI" id="CHEBI:59789"/>
        <dbReference type="ChEBI" id="CHEBI:167623"/>
        <dbReference type="ChEBI" id="CHEBI:172880"/>
    </reaction>
    <physiologicalReaction direction="left-to-right" evidence="5">
        <dbReference type="Rhea" id="RHEA:78480"/>
    </physiologicalReaction>
</comment>
<proteinExistence type="inferred from homology"/>
<evidence type="ECO:0000313" key="9">
    <source>
        <dbReference type="EMBL" id="CAH3035230.1"/>
    </source>
</evidence>
<feature type="compositionally biased region" description="Basic residues" evidence="8">
    <location>
        <begin position="137"/>
        <end position="152"/>
    </location>
</feature>
<protein>
    <recommendedName>
        <fullName evidence="1">Trimethylguanosine synthase</fullName>
    </recommendedName>
    <alternativeName>
        <fullName evidence="7">Cap-specific guanine-N(2) methyltransferase</fullName>
    </alternativeName>
</protein>
<feature type="region of interest" description="Disordered" evidence="8">
    <location>
        <begin position="669"/>
        <end position="694"/>
    </location>
</feature>
<dbReference type="Pfam" id="PF09445">
    <property type="entry name" value="Methyltransf_15"/>
    <property type="match status" value="1"/>
</dbReference>
<dbReference type="EMBL" id="CALNXK010000003">
    <property type="protein sequence ID" value="CAH3035230.1"/>
    <property type="molecule type" value="Genomic_DNA"/>
</dbReference>
<dbReference type="CDD" id="cd02440">
    <property type="entry name" value="AdoMet_MTases"/>
    <property type="match status" value="1"/>
</dbReference>
<keyword evidence="10" id="KW-1185">Reference proteome</keyword>
<sequence length="1092" mass="121917">MNAGTVGDCVAKMILFFDDSSEAVTCLCSRALLSDIDLLKYENHPHVGEKNKAEKNTMQFKVEEKERLHVSLTPSQARALSKAPYVHEMEDPDVTTSQELHLMQRMGLPTCFLNSPRDLDSDDEFSSQEPSKEVLREKKKLKKKKKKGKVKSKYAQPTNARDATPDTLENQHEKQNLLCDSDGITTVTASHLANALSRGGDDKTTSFDETEDCRDEKISLASGSTNNEGSHNETSHEQSSHKTLTSDSQACTLKNEGAYTSSVSHEKVSEHQVAGYAISHRVHEHGVYNTWDSKEGSESSQVEEHFKLQSESGEKVGVICVESTQENSAGVPSLYSSCISETERVECRSFNENCTSVIEQGQQGNGQCGQTKTIPDNTPLPGGLCSETAKDEGVQGWQDYWKIYGFSLVWENWINLYPELSSVYKQVGTETVCNDDGNESILKASAIENDDSQSEEITSARSNLSSLSEESDFSFKNDKSTVVNVGDLEAKGVNGTEAKESIPPSEECMLEKLHDTSHGNQTRQGLPAIVSFNNCLSVDQLKSESSQSRDAQEENLQDICVCVSQEHAAVKHESSSGSLSDLTVDQVRALWEQTYWEVYWYYYEEYKYWRSQGYSFDGHSDTTDEAQGLNTACLAQKGFVSCGSGEKQSKKKKTRTSNKTKTFTLKLSGMQQAHQTANEKGIAGEGDEPPPEERYHSLKRAHELDVEEQNTLSLEKAYELMGFKVSRGLSHNDLPRVCAGKASFQSNLESKNKFLNMHQTLEVPRSKGVHLRFEDSDEEQPNERCSSFDGENLVSISDQDGAFVEEKKETSMLDNVKTFVREIGNNSHSESSRDKKSKCDQTFSVAEGNEVPKHLKTAFQAQDDLLSLQSQQETDNIPEVITNLEQDPDIAKYWAQRYRLFSRFDEGIKMDKEGWFSVTPERIAEHIAERCRCDLLIDAFCGVGGNAIQFAFTCERVIAIDIDPLKIALARHNATVYGVADRIEFIVGDYMKLIPHLKADVVFLSPPWGGPNYANAEVFDVKTMITLDGVRVFGETKTITNNIAYFMPRNVDVEQLSSLAGPGGKMEIEQNFVNKKLKTITAYYGELVENTW</sequence>
<evidence type="ECO:0000256" key="1">
    <source>
        <dbReference type="ARBA" id="ARBA00018517"/>
    </source>
</evidence>
<evidence type="ECO:0000256" key="3">
    <source>
        <dbReference type="ARBA" id="ARBA00047418"/>
    </source>
</evidence>
<dbReference type="InterPro" id="IPR029063">
    <property type="entry name" value="SAM-dependent_MTases_sf"/>
</dbReference>
<feature type="region of interest" description="Disordered" evidence="8">
    <location>
        <begin position="220"/>
        <end position="246"/>
    </location>
</feature>
<name>A0ABN8MTB5_9CNID</name>
<feature type="region of interest" description="Disordered" evidence="8">
    <location>
        <begin position="119"/>
        <end position="172"/>
    </location>
</feature>
<reference evidence="9 10" key="1">
    <citation type="submission" date="2022-05" db="EMBL/GenBank/DDBJ databases">
        <authorList>
            <consortium name="Genoscope - CEA"/>
            <person name="William W."/>
        </authorList>
    </citation>
    <scope>NUCLEOTIDE SEQUENCE [LARGE SCALE GENOMIC DNA]</scope>
</reference>
<evidence type="ECO:0000256" key="7">
    <source>
        <dbReference type="ARBA" id="ARBA00049790"/>
    </source>
</evidence>
<evidence type="ECO:0000256" key="5">
    <source>
        <dbReference type="ARBA" id="ARBA00048763"/>
    </source>
</evidence>
<evidence type="ECO:0000256" key="6">
    <source>
        <dbReference type="ARBA" id="ARBA00049075"/>
    </source>
</evidence>
<feature type="compositionally biased region" description="Basic and acidic residues" evidence="8">
    <location>
        <begin position="230"/>
        <end position="240"/>
    </location>
</feature>
<dbReference type="SUPFAM" id="SSF53335">
    <property type="entry name" value="S-adenosyl-L-methionine-dependent methyltransferases"/>
    <property type="match status" value="1"/>
</dbReference>
<evidence type="ECO:0000313" key="10">
    <source>
        <dbReference type="Proteomes" id="UP001159405"/>
    </source>
</evidence>
<evidence type="ECO:0000256" key="4">
    <source>
        <dbReference type="ARBA" id="ARBA00048740"/>
    </source>
</evidence>
<evidence type="ECO:0000256" key="8">
    <source>
        <dbReference type="SAM" id="MobiDB-lite"/>
    </source>
</evidence>
<comment type="catalytic activity">
    <reaction evidence="6">
        <text>a 5'-end (N(7)-methyl 5'-triphosphoguanosine)-ribonucleoside in snRNA + S-adenosyl-L-methionine = a 5'-end (N(2),N(7)-dimethyl 5'-triphosphoguanosine)-ribonucleoside in snRNA + S-adenosyl-L-homocysteine + H(+)</text>
        <dbReference type="Rhea" id="RHEA:78471"/>
        <dbReference type="Rhea" id="RHEA-COMP:19085"/>
        <dbReference type="Rhea" id="RHEA-COMP:19087"/>
        <dbReference type="ChEBI" id="CHEBI:15378"/>
        <dbReference type="ChEBI" id="CHEBI:57856"/>
        <dbReference type="ChEBI" id="CHEBI:59789"/>
        <dbReference type="ChEBI" id="CHEBI:156461"/>
        <dbReference type="ChEBI" id="CHEBI:172880"/>
    </reaction>
    <physiologicalReaction direction="left-to-right" evidence="6">
        <dbReference type="Rhea" id="RHEA:78472"/>
    </physiologicalReaction>
</comment>
<organism evidence="9 10">
    <name type="scientific">Porites lobata</name>
    <dbReference type="NCBI Taxonomy" id="104759"/>
    <lineage>
        <taxon>Eukaryota</taxon>
        <taxon>Metazoa</taxon>
        <taxon>Cnidaria</taxon>
        <taxon>Anthozoa</taxon>
        <taxon>Hexacorallia</taxon>
        <taxon>Scleractinia</taxon>
        <taxon>Fungiina</taxon>
        <taxon>Poritidae</taxon>
        <taxon>Porites</taxon>
    </lineage>
</organism>
<dbReference type="PANTHER" id="PTHR14741:SF32">
    <property type="entry name" value="TRIMETHYLGUANOSINE SYNTHASE"/>
    <property type="match status" value="1"/>
</dbReference>
<comment type="caution">
    <text evidence="9">The sequence shown here is derived from an EMBL/GenBank/DDBJ whole genome shotgun (WGS) entry which is preliminary data.</text>
</comment>
<dbReference type="InterPro" id="IPR019012">
    <property type="entry name" value="RNA_cap_Gua-N2-MeTrfase"/>
</dbReference>
<dbReference type="Proteomes" id="UP001159405">
    <property type="component" value="Unassembled WGS sequence"/>
</dbReference>
<dbReference type="PANTHER" id="PTHR14741">
    <property type="entry name" value="S-ADENOSYLMETHIONINE-DEPENDENT METHYLTRANSFERASE RELATED"/>
    <property type="match status" value="1"/>
</dbReference>
<dbReference type="Gene3D" id="3.40.50.150">
    <property type="entry name" value="Vaccinia Virus protein VP39"/>
    <property type="match status" value="1"/>
</dbReference>
<gene>
    <name evidence="9" type="ORF">PLOB_00025055</name>
</gene>
<comment type="catalytic activity">
    <reaction evidence="3">
        <text>a 5'-end (N(2),N(7)-dimethyl 5'-triphosphoguanosine)-ribonucleoside in snoRNA + S-adenosyl-L-methionine = a 5'-end (N(2),N(2),N(7)-trimethyl 5'-triphosphoguanosine)-ribonucleoside in snoRNA + S-adenosyl-L-homocysteine + H(+)</text>
        <dbReference type="Rhea" id="RHEA:78507"/>
        <dbReference type="Rhea" id="RHEA-COMP:19088"/>
        <dbReference type="Rhea" id="RHEA-COMP:19090"/>
        <dbReference type="ChEBI" id="CHEBI:15378"/>
        <dbReference type="ChEBI" id="CHEBI:57856"/>
        <dbReference type="ChEBI" id="CHEBI:59789"/>
        <dbReference type="ChEBI" id="CHEBI:167623"/>
        <dbReference type="ChEBI" id="CHEBI:172880"/>
    </reaction>
    <physiologicalReaction direction="left-to-right" evidence="3">
        <dbReference type="Rhea" id="RHEA:78508"/>
    </physiologicalReaction>
</comment>
<comment type="similarity">
    <text evidence="2">Belongs to the methyltransferase superfamily. Trimethylguanosine synthase family.</text>
</comment>